<dbReference type="EMBL" id="CP093350">
    <property type="protein sequence ID" value="WOH11879.1"/>
    <property type="molecule type" value="Genomic_DNA"/>
</dbReference>
<sequence length="23" mass="2502">MGKALCCGESIAIKYFGIKIVAW</sequence>
<organism evidence="1 2">
    <name type="scientific">Daucus carota subsp. sativus</name>
    <name type="common">Carrot</name>
    <dbReference type="NCBI Taxonomy" id="79200"/>
    <lineage>
        <taxon>Eukaryota</taxon>
        <taxon>Viridiplantae</taxon>
        <taxon>Streptophyta</taxon>
        <taxon>Embryophyta</taxon>
        <taxon>Tracheophyta</taxon>
        <taxon>Spermatophyta</taxon>
        <taxon>Magnoliopsida</taxon>
        <taxon>eudicotyledons</taxon>
        <taxon>Gunneridae</taxon>
        <taxon>Pentapetalae</taxon>
        <taxon>asterids</taxon>
        <taxon>campanulids</taxon>
        <taxon>Apiales</taxon>
        <taxon>Apiaceae</taxon>
        <taxon>Apioideae</taxon>
        <taxon>Scandiceae</taxon>
        <taxon>Daucinae</taxon>
        <taxon>Daucus</taxon>
        <taxon>Daucus sect. Daucus</taxon>
    </lineage>
</organism>
<proteinExistence type="predicted"/>
<evidence type="ECO:0000313" key="2">
    <source>
        <dbReference type="Proteomes" id="UP000077755"/>
    </source>
</evidence>
<name>A0AAF0XRN0_DAUCS</name>
<protein>
    <submittedName>
        <fullName evidence="1">Uncharacterized protein</fullName>
    </submittedName>
</protein>
<reference evidence="1" key="1">
    <citation type="journal article" date="2016" name="Nat. Genet.">
        <title>A high-quality carrot genome assembly provides new insights into carotenoid accumulation and asterid genome evolution.</title>
        <authorList>
            <person name="Iorizzo M."/>
            <person name="Ellison S."/>
            <person name="Senalik D."/>
            <person name="Zeng P."/>
            <person name="Satapoomin P."/>
            <person name="Huang J."/>
            <person name="Bowman M."/>
            <person name="Iovene M."/>
            <person name="Sanseverino W."/>
            <person name="Cavagnaro P."/>
            <person name="Yildiz M."/>
            <person name="Macko-Podgorni A."/>
            <person name="Moranska E."/>
            <person name="Grzebelus E."/>
            <person name="Grzebelus D."/>
            <person name="Ashrafi H."/>
            <person name="Zheng Z."/>
            <person name="Cheng S."/>
            <person name="Spooner D."/>
            <person name="Van Deynze A."/>
            <person name="Simon P."/>
        </authorList>
    </citation>
    <scope>NUCLEOTIDE SEQUENCE</scope>
    <source>
        <tissue evidence="1">Leaf</tissue>
    </source>
</reference>
<evidence type="ECO:0000313" key="1">
    <source>
        <dbReference type="EMBL" id="WOH11879.1"/>
    </source>
</evidence>
<dbReference type="Proteomes" id="UP000077755">
    <property type="component" value="Chromosome 8"/>
</dbReference>
<dbReference type="AlphaFoldDB" id="A0AAF0XRN0"/>
<keyword evidence="2" id="KW-1185">Reference proteome</keyword>
<accession>A0AAF0XRN0</accession>
<reference evidence="1" key="2">
    <citation type="submission" date="2022-03" db="EMBL/GenBank/DDBJ databases">
        <title>Draft title - Genomic analysis of global carrot germplasm unveils the trajectory of domestication and the origin of high carotenoid orange carrot.</title>
        <authorList>
            <person name="Iorizzo M."/>
            <person name="Ellison S."/>
            <person name="Senalik D."/>
            <person name="Macko-Podgorni A."/>
            <person name="Grzebelus D."/>
            <person name="Bostan H."/>
            <person name="Rolling W."/>
            <person name="Curaba J."/>
            <person name="Simon P."/>
        </authorList>
    </citation>
    <scope>NUCLEOTIDE SEQUENCE</scope>
    <source>
        <tissue evidence="1">Leaf</tissue>
    </source>
</reference>
<gene>
    <name evidence="1" type="ORF">DCAR_0831375</name>
</gene>